<dbReference type="Pfam" id="PF00903">
    <property type="entry name" value="Glyoxalase"/>
    <property type="match status" value="1"/>
</dbReference>
<reference evidence="2 3" key="1">
    <citation type="submission" date="2023-07" db="EMBL/GenBank/DDBJ databases">
        <title>Sorghum-associated microbial communities from plants grown in Nebraska, USA.</title>
        <authorList>
            <person name="Schachtman D."/>
        </authorList>
    </citation>
    <scope>NUCLEOTIDE SEQUENCE [LARGE SCALE GENOMIC DNA]</scope>
    <source>
        <strain evidence="2 3">3262</strain>
    </source>
</reference>
<dbReference type="Gene3D" id="3.30.720.110">
    <property type="match status" value="1"/>
</dbReference>
<dbReference type="InterPro" id="IPR037523">
    <property type="entry name" value="VOC_core"/>
</dbReference>
<dbReference type="PANTHER" id="PTHR34109:SF1">
    <property type="entry name" value="VOC DOMAIN-CONTAINING PROTEIN"/>
    <property type="match status" value="1"/>
</dbReference>
<dbReference type="CDD" id="cd07246">
    <property type="entry name" value="VOC_like"/>
    <property type="match status" value="1"/>
</dbReference>
<feature type="domain" description="VOC" evidence="1">
    <location>
        <begin position="34"/>
        <end position="159"/>
    </location>
</feature>
<organism evidence="2 3">
    <name type="scientific">Mucilaginibacter pocheonensis</name>
    <dbReference type="NCBI Taxonomy" id="398050"/>
    <lineage>
        <taxon>Bacteria</taxon>
        <taxon>Pseudomonadati</taxon>
        <taxon>Bacteroidota</taxon>
        <taxon>Sphingobacteriia</taxon>
        <taxon>Sphingobacteriales</taxon>
        <taxon>Sphingobacteriaceae</taxon>
        <taxon>Mucilaginibacter</taxon>
    </lineage>
</organism>
<comment type="caution">
    <text evidence="2">The sequence shown here is derived from an EMBL/GenBank/DDBJ whole genome shotgun (WGS) entry which is preliminary data.</text>
</comment>
<dbReference type="InterPro" id="IPR004360">
    <property type="entry name" value="Glyas_Fos-R_dOase_dom"/>
</dbReference>
<dbReference type="InterPro" id="IPR029068">
    <property type="entry name" value="Glyas_Bleomycin-R_OHBP_Dase"/>
</dbReference>
<evidence type="ECO:0000259" key="1">
    <source>
        <dbReference type="PROSITE" id="PS51819"/>
    </source>
</evidence>
<dbReference type="SUPFAM" id="SSF54593">
    <property type="entry name" value="Glyoxalase/Bleomycin resistance protein/Dihydroxybiphenyl dioxygenase"/>
    <property type="match status" value="1"/>
</dbReference>
<keyword evidence="3" id="KW-1185">Reference proteome</keyword>
<sequence length="185" mass="20461">MKSQRLDANRSSEFNIQQDRENVIRHSGKRPGRYWNAIVAHIYVNGAAEAIEFYKKAFGAEELFRVAGKNGKIVHAEIAICSSVIMIGDPGEDSVYGGPRELGGCTAGLHIMVDDNAALLRRAMTAGTEQIQPITDMFYGASSCSVRDPFGHVWVMLSWKKDFDTAEIERRGNIALSERPTGNNQ</sequence>
<dbReference type="Gene3D" id="3.30.720.120">
    <property type="match status" value="1"/>
</dbReference>
<dbReference type="PROSITE" id="PS51819">
    <property type="entry name" value="VOC"/>
    <property type="match status" value="1"/>
</dbReference>
<protein>
    <submittedName>
        <fullName evidence="2">PhnB protein</fullName>
    </submittedName>
</protein>
<dbReference type="EMBL" id="JAVDUU010000003">
    <property type="protein sequence ID" value="MDR6943004.1"/>
    <property type="molecule type" value="Genomic_DNA"/>
</dbReference>
<evidence type="ECO:0000313" key="2">
    <source>
        <dbReference type="EMBL" id="MDR6943004.1"/>
    </source>
</evidence>
<evidence type="ECO:0000313" key="3">
    <source>
        <dbReference type="Proteomes" id="UP001247620"/>
    </source>
</evidence>
<dbReference type="PANTHER" id="PTHR34109">
    <property type="entry name" value="BNAUNNG04460D PROTEIN-RELATED"/>
    <property type="match status" value="1"/>
</dbReference>
<proteinExistence type="predicted"/>
<dbReference type="RefSeq" id="WP_310096590.1">
    <property type="nucleotide sequence ID" value="NZ_JAVDUU010000003.1"/>
</dbReference>
<accession>A0ABU1TCG6</accession>
<dbReference type="Proteomes" id="UP001247620">
    <property type="component" value="Unassembled WGS sequence"/>
</dbReference>
<name>A0ABU1TCG6_9SPHI</name>
<gene>
    <name evidence="2" type="ORF">J2W55_002857</name>
</gene>